<dbReference type="RefSeq" id="WP_338637534.1">
    <property type="nucleotide sequence ID" value="NZ_CP146516.1"/>
</dbReference>
<keyword evidence="9" id="KW-1185">Reference proteome</keyword>
<dbReference type="Pfam" id="PF02803">
    <property type="entry name" value="Thiolase_C"/>
    <property type="match status" value="1"/>
</dbReference>
<dbReference type="Pfam" id="PF00108">
    <property type="entry name" value="Thiolase_N"/>
    <property type="match status" value="1"/>
</dbReference>
<reference evidence="8" key="1">
    <citation type="submission" date="2018-04" db="EMBL/GenBank/DDBJ databases">
        <title>Draft genome sequence of the Candidatus Spirobacillus cienkowskii, a pathogen of freshwater Daphnia species, reconstructed from hemolymph metagenomic reads.</title>
        <authorList>
            <person name="Bresciani L."/>
            <person name="Lemos L.N."/>
            <person name="Wale N."/>
            <person name="Lin J.Y."/>
            <person name="Fernandes G.R."/>
            <person name="Duffy M.A."/>
            <person name="Rodrigues J.M."/>
        </authorList>
    </citation>
    <scope>NUCLEOTIDE SEQUENCE [LARGE SCALE GENOMIC DNA]</scope>
    <source>
        <strain evidence="8">Binning01</strain>
    </source>
</reference>
<gene>
    <name evidence="8" type="ORF">DCC88_04095</name>
</gene>
<evidence type="ECO:0000256" key="3">
    <source>
        <dbReference type="ARBA" id="ARBA00023315"/>
    </source>
</evidence>
<feature type="domain" description="Thiolase N-terminal" evidence="6">
    <location>
        <begin position="5"/>
        <end position="261"/>
    </location>
</feature>
<evidence type="ECO:0000259" key="7">
    <source>
        <dbReference type="Pfam" id="PF02803"/>
    </source>
</evidence>
<dbReference type="EMBL" id="QOVW01000058">
    <property type="protein sequence ID" value="RDB36614.1"/>
    <property type="molecule type" value="Genomic_DNA"/>
</dbReference>
<dbReference type="FunFam" id="3.40.47.10:FF:000010">
    <property type="entry name" value="Acetyl-CoA acetyltransferase (Thiolase)"/>
    <property type="match status" value="1"/>
</dbReference>
<feature type="active site" description="Acyl-thioester intermediate" evidence="4">
    <location>
        <position position="88"/>
    </location>
</feature>
<comment type="similarity">
    <text evidence="1 5">Belongs to the thiolase-like superfamily. Thiolase family.</text>
</comment>
<evidence type="ECO:0000256" key="5">
    <source>
        <dbReference type="RuleBase" id="RU003557"/>
    </source>
</evidence>
<dbReference type="PIRSF" id="PIRSF000429">
    <property type="entry name" value="Ac-CoA_Ac_transf"/>
    <property type="match status" value="1"/>
</dbReference>
<keyword evidence="3 5" id="KW-0012">Acyltransferase</keyword>
<evidence type="ECO:0000256" key="2">
    <source>
        <dbReference type="ARBA" id="ARBA00022679"/>
    </source>
</evidence>
<protein>
    <submittedName>
        <fullName evidence="8">Thiolase family protein</fullName>
    </submittedName>
</protein>
<keyword evidence="2 5" id="KW-0808">Transferase</keyword>
<dbReference type="GO" id="GO:0003988">
    <property type="term" value="F:acetyl-CoA C-acyltransferase activity"/>
    <property type="evidence" value="ECO:0007669"/>
    <property type="project" value="UniProtKB-ARBA"/>
</dbReference>
<evidence type="ECO:0000256" key="4">
    <source>
        <dbReference type="PIRSR" id="PIRSR000429-1"/>
    </source>
</evidence>
<proteinExistence type="inferred from homology"/>
<evidence type="ECO:0000313" key="9">
    <source>
        <dbReference type="Proteomes" id="UP000253934"/>
    </source>
</evidence>
<dbReference type="InterPro" id="IPR016039">
    <property type="entry name" value="Thiolase-like"/>
</dbReference>
<dbReference type="Gene3D" id="3.40.47.10">
    <property type="match status" value="2"/>
</dbReference>
<evidence type="ECO:0000313" key="8">
    <source>
        <dbReference type="EMBL" id="RDB36614.1"/>
    </source>
</evidence>
<feature type="domain" description="Thiolase C-terminal" evidence="7">
    <location>
        <begin position="268"/>
        <end position="389"/>
    </location>
</feature>
<organism evidence="8 9">
    <name type="scientific">Spirobacillus cienkowskii</name>
    <dbReference type="NCBI Taxonomy" id="495820"/>
    <lineage>
        <taxon>Bacteria</taxon>
        <taxon>Pseudomonadati</taxon>
        <taxon>Bdellovibrionota</taxon>
        <taxon>Oligoflexia</taxon>
        <taxon>Silvanigrellales</taxon>
        <taxon>Spirobacillus</taxon>
    </lineage>
</organism>
<evidence type="ECO:0000259" key="6">
    <source>
        <dbReference type="Pfam" id="PF00108"/>
    </source>
</evidence>
<feature type="active site" description="Proton acceptor" evidence="4">
    <location>
        <position position="377"/>
    </location>
</feature>
<dbReference type="PROSITE" id="PS00099">
    <property type="entry name" value="THIOLASE_3"/>
    <property type="match status" value="1"/>
</dbReference>
<dbReference type="CDD" id="cd00751">
    <property type="entry name" value="thiolase"/>
    <property type="match status" value="1"/>
</dbReference>
<dbReference type="AlphaFoldDB" id="A0A369KY26"/>
<feature type="active site" description="Proton acceptor" evidence="4">
    <location>
        <position position="347"/>
    </location>
</feature>
<dbReference type="InterPro" id="IPR020616">
    <property type="entry name" value="Thiolase_N"/>
</dbReference>
<dbReference type="InterPro" id="IPR020617">
    <property type="entry name" value="Thiolase_C"/>
</dbReference>
<dbReference type="Proteomes" id="UP000253934">
    <property type="component" value="Unassembled WGS sequence"/>
</dbReference>
<dbReference type="InterPro" id="IPR020610">
    <property type="entry name" value="Thiolase_AS"/>
</dbReference>
<name>A0A369KY26_9BACT</name>
<dbReference type="NCBIfam" id="TIGR01930">
    <property type="entry name" value="AcCoA-C-Actrans"/>
    <property type="match status" value="1"/>
</dbReference>
<accession>A0A369KY26</accession>
<evidence type="ECO:0000256" key="1">
    <source>
        <dbReference type="ARBA" id="ARBA00010982"/>
    </source>
</evidence>
<dbReference type="InterPro" id="IPR002155">
    <property type="entry name" value="Thiolase"/>
</dbReference>
<dbReference type="PANTHER" id="PTHR18919">
    <property type="entry name" value="ACETYL-COA C-ACYLTRANSFERASE"/>
    <property type="match status" value="1"/>
</dbReference>
<comment type="caution">
    <text evidence="8">The sequence shown here is derived from an EMBL/GenBank/DDBJ whole genome shotgun (WGS) entry which is preliminary data.</text>
</comment>
<dbReference type="SUPFAM" id="SSF53901">
    <property type="entry name" value="Thiolase-like"/>
    <property type="match status" value="2"/>
</dbReference>
<dbReference type="PANTHER" id="PTHR18919:SF107">
    <property type="entry name" value="ACETYL-COA ACETYLTRANSFERASE, CYTOSOLIC"/>
    <property type="match status" value="1"/>
</dbReference>
<sequence>MSHAYIVAAKRTPIGRFQGVFKNMSAPRLGAVVVKNILESTGLNASQVEEIMMGEVLTAGVGQAPARQTALYAGLPQSVRAVTIGKVCGSGMQSIILAAQSVMLGDSHCVIAGGQENMTLAPYLLPMARDGMRMGHKELLDSMIYDGLWDPYDHVHMGNCAEACVQEHHFTRQQQDEFAIQSYLKAQNATTSGLFKNEIVPVNVEQGKSTVLIDKDEEPFASDLNKVANLKPAFDKNGSITAANSSKINDGAAALLVVSESFMKQNNLKPLAKIISWSGHAHEPKWFTTAPVAAMENALKKANLTMKEIDLYEINEAFAVVALYAIKKLSLPPEKVNIHGGACALGHPIGASGARIVTTLLNALQQQQKKLGMASLCIGGGEGLAIIIENCSKG</sequence>